<dbReference type="Proteomes" id="UP001432209">
    <property type="component" value="Chromosome"/>
</dbReference>
<dbReference type="InterPro" id="IPR050772">
    <property type="entry name" value="Hydratase-Decarb/MhpD_sf"/>
</dbReference>
<proteinExistence type="predicted"/>
<evidence type="ECO:0000313" key="3">
    <source>
        <dbReference type="EMBL" id="WUX51215.1"/>
    </source>
</evidence>
<feature type="domain" description="Fumarylacetoacetase-like C-terminal" evidence="2">
    <location>
        <begin position="97"/>
        <end position="259"/>
    </location>
</feature>
<evidence type="ECO:0000259" key="2">
    <source>
        <dbReference type="Pfam" id="PF01557"/>
    </source>
</evidence>
<dbReference type="SUPFAM" id="SSF56529">
    <property type="entry name" value="FAH"/>
    <property type="match status" value="1"/>
</dbReference>
<gene>
    <name evidence="3" type="ORF">OG442_06495</name>
</gene>
<dbReference type="Gene3D" id="3.90.850.10">
    <property type="entry name" value="Fumarylacetoacetase-like, C-terminal domain"/>
    <property type="match status" value="1"/>
</dbReference>
<accession>A0ABZ2A1N6</accession>
<keyword evidence="3" id="KW-0378">Hydrolase</keyword>
<protein>
    <submittedName>
        <fullName evidence="3">Fumarylacetoacetate hydrolase family protein</fullName>
    </submittedName>
</protein>
<dbReference type="GO" id="GO:0016787">
    <property type="term" value="F:hydrolase activity"/>
    <property type="evidence" value="ECO:0007669"/>
    <property type="project" value="UniProtKB-KW"/>
</dbReference>
<dbReference type="EMBL" id="CP109495">
    <property type="protein sequence ID" value="WUX51215.1"/>
    <property type="molecule type" value="Genomic_DNA"/>
</dbReference>
<sequence>MTTYQEGQAPGGLLGLAEELAAAARSRVPVPRLSARFPYLTLDDAYRIQRINVERRVSTGAGITGHKIGLTSRAMQEQMGIGEPDSGFIFDGMVRSSGSCLRATEFMNPRIETEIAFRLGRYLSAPFDLDTVRGAVAEVFLAFEILDTCFTDWNLSLVDSVADNAACAGVIAGDPVPFDSSWDLGTERVTATANGEVAGTGEGRDILGDPLKALAWLTHRLPSLGTTLRAGDIILAGSVHASIPLTAGTDFHATSTRLPSIHLRVT</sequence>
<keyword evidence="1" id="KW-0456">Lyase</keyword>
<dbReference type="InterPro" id="IPR011234">
    <property type="entry name" value="Fumarylacetoacetase-like_C"/>
</dbReference>
<dbReference type="RefSeq" id="WP_023537511.1">
    <property type="nucleotide sequence ID" value="NZ_CP109495.1"/>
</dbReference>
<evidence type="ECO:0000256" key="1">
    <source>
        <dbReference type="ARBA" id="ARBA00023239"/>
    </source>
</evidence>
<evidence type="ECO:0000313" key="4">
    <source>
        <dbReference type="Proteomes" id="UP001432209"/>
    </source>
</evidence>
<keyword evidence="4" id="KW-1185">Reference proteome</keyword>
<organism evidence="3 4">
    <name type="scientific">Streptomyces niveus</name>
    <name type="common">Streptomyces spheroides</name>
    <dbReference type="NCBI Taxonomy" id="193462"/>
    <lineage>
        <taxon>Bacteria</taxon>
        <taxon>Bacillati</taxon>
        <taxon>Actinomycetota</taxon>
        <taxon>Actinomycetes</taxon>
        <taxon>Kitasatosporales</taxon>
        <taxon>Streptomycetaceae</taxon>
        <taxon>Streptomyces</taxon>
    </lineage>
</organism>
<dbReference type="PANTHER" id="PTHR30143:SF0">
    <property type="entry name" value="2-KETO-4-PENTENOATE HYDRATASE"/>
    <property type="match status" value="1"/>
</dbReference>
<dbReference type="PANTHER" id="PTHR30143">
    <property type="entry name" value="ACID HYDRATASE"/>
    <property type="match status" value="1"/>
</dbReference>
<dbReference type="InterPro" id="IPR036663">
    <property type="entry name" value="Fumarylacetoacetase_C_sf"/>
</dbReference>
<reference evidence="3" key="1">
    <citation type="submission" date="2022-10" db="EMBL/GenBank/DDBJ databases">
        <title>The complete genomes of actinobacterial strains from the NBC collection.</title>
        <authorList>
            <person name="Joergensen T.S."/>
            <person name="Alvarez Arevalo M."/>
            <person name="Sterndorff E.B."/>
            <person name="Faurdal D."/>
            <person name="Vuksanovic O."/>
            <person name="Mourched A.-S."/>
            <person name="Charusanti P."/>
            <person name="Shaw S."/>
            <person name="Blin K."/>
            <person name="Weber T."/>
        </authorList>
    </citation>
    <scope>NUCLEOTIDE SEQUENCE</scope>
    <source>
        <strain evidence="3">NBC_01432</strain>
    </source>
</reference>
<dbReference type="Pfam" id="PF01557">
    <property type="entry name" value="FAA_hydrolase"/>
    <property type="match status" value="1"/>
</dbReference>
<name>A0ABZ2A1N6_STRNV</name>